<evidence type="ECO:0000256" key="5">
    <source>
        <dbReference type="SAM" id="SignalP"/>
    </source>
</evidence>
<feature type="signal peptide" evidence="5">
    <location>
        <begin position="1"/>
        <end position="40"/>
    </location>
</feature>
<feature type="domain" description="Metallo-beta-lactamase" evidence="6">
    <location>
        <begin position="106"/>
        <end position="314"/>
    </location>
</feature>
<dbReference type="PANTHER" id="PTHR42978:SF6">
    <property type="entry name" value="QUORUM-QUENCHING LACTONASE YTNP-RELATED"/>
    <property type="match status" value="1"/>
</dbReference>
<proteinExistence type="inferred from homology"/>
<reference evidence="7 8" key="1">
    <citation type="submission" date="2020-07" db="EMBL/GenBank/DDBJ databases">
        <title>Definition of the novel symbiovar canariense within Mesorhizobium novociceri, a new species of genus Mesorhizobium nodulating Cicer canariense in the Caldera de Taburiente National Park (La Palma, Canary Islands).</title>
        <authorList>
            <person name="Leon-Barrios M."/>
            <person name="Perez-Yepez J."/>
            <person name="Flores-Felix J.D."/>
            <person name="Ramirez-Baena M.H."/>
            <person name="Pulido-Suarez L."/>
            <person name="Igual J.M."/>
            <person name="Velazquez E."/>
            <person name="Peix A."/>
        </authorList>
    </citation>
    <scope>NUCLEOTIDE SEQUENCE [LARGE SCALE GENOMIC DNA]</scope>
    <source>
        <strain evidence="7 8">CCANP35</strain>
    </source>
</reference>
<dbReference type="GO" id="GO:0046872">
    <property type="term" value="F:metal ion binding"/>
    <property type="evidence" value="ECO:0007669"/>
    <property type="project" value="UniProtKB-KW"/>
</dbReference>
<evidence type="ECO:0000256" key="1">
    <source>
        <dbReference type="ARBA" id="ARBA00007749"/>
    </source>
</evidence>
<dbReference type="PROSITE" id="PS51318">
    <property type="entry name" value="TAT"/>
    <property type="match status" value="1"/>
</dbReference>
<dbReference type="Gene3D" id="3.60.15.10">
    <property type="entry name" value="Ribonuclease Z/Hydroxyacylglutathione hydrolase-like"/>
    <property type="match status" value="1"/>
</dbReference>
<evidence type="ECO:0000259" key="6">
    <source>
        <dbReference type="SMART" id="SM00849"/>
    </source>
</evidence>
<dbReference type="CDD" id="cd07720">
    <property type="entry name" value="OPHC2-like_MBL-fold"/>
    <property type="match status" value="1"/>
</dbReference>
<evidence type="ECO:0000256" key="4">
    <source>
        <dbReference type="ARBA" id="ARBA00022833"/>
    </source>
</evidence>
<name>A0A838BAG5_9HYPH</name>
<protein>
    <submittedName>
        <fullName evidence="7">MBL fold metallo-hydrolase</fullName>
    </submittedName>
</protein>
<dbReference type="InterPro" id="IPR051013">
    <property type="entry name" value="MBL_superfamily_lactonases"/>
</dbReference>
<keyword evidence="2" id="KW-0479">Metal-binding</keyword>
<evidence type="ECO:0000256" key="3">
    <source>
        <dbReference type="ARBA" id="ARBA00022801"/>
    </source>
</evidence>
<comment type="caution">
    <text evidence="7">The sequence shown here is derived from an EMBL/GenBank/DDBJ whole genome shotgun (WGS) entry which is preliminary data.</text>
</comment>
<dbReference type="Proteomes" id="UP000558284">
    <property type="component" value="Unassembled WGS sequence"/>
</dbReference>
<dbReference type="RefSeq" id="WP_181060605.1">
    <property type="nucleotide sequence ID" value="NZ_JACDTY010000015.1"/>
</dbReference>
<dbReference type="InterPro" id="IPR036866">
    <property type="entry name" value="RibonucZ/Hydroxyglut_hydro"/>
</dbReference>
<dbReference type="InterPro" id="IPR006311">
    <property type="entry name" value="TAT_signal"/>
</dbReference>
<dbReference type="PANTHER" id="PTHR42978">
    <property type="entry name" value="QUORUM-QUENCHING LACTONASE YTNP-RELATED-RELATED"/>
    <property type="match status" value="1"/>
</dbReference>
<evidence type="ECO:0000313" key="7">
    <source>
        <dbReference type="EMBL" id="MBA1143586.1"/>
    </source>
</evidence>
<feature type="chain" id="PRO_5032854840" evidence="5">
    <location>
        <begin position="41"/>
        <end position="339"/>
    </location>
</feature>
<keyword evidence="4" id="KW-0862">Zinc</keyword>
<organism evidence="7 8">
    <name type="scientific">Mesorhizobium neociceri</name>
    <dbReference type="NCBI Taxonomy" id="1307853"/>
    <lineage>
        <taxon>Bacteria</taxon>
        <taxon>Pseudomonadati</taxon>
        <taxon>Pseudomonadota</taxon>
        <taxon>Alphaproteobacteria</taxon>
        <taxon>Hyphomicrobiales</taxon>
        <taxon>Phyllobacteriaceae</taxon>
        <taxon>Mesorhizobium</taxon>
    </lineage>
</organism>
<dbReference type="AlphaFoldDB" id="A0A838BAG5"/>
<dbReference type="EMBL" id="JACDTY010000015">
    <property type="protein sequence ID" value="MBA1143586.1"/>
    <property type="molecule type" value="Genomic_DNA"/>
</dbReference>
<keyword evidence="3 7" id="KW-0378">Hydrolase</keyword>
<dbReference type="SUPFAM" id="SSF56281">
    <property type="entry name" value="Metallo-hydrolase/oxidoreductase"/>
    <property type="match status" value="1"/>
</dbReference>
<dbReference type="InterPro" id="IPR001279">
    <property type="entry name" value="Metallo-B-lactamas"/>
</dbReference>
<comment type="similarity">
    <text evidence="1">Belongs to the metallo-beta-lactamase superfamily.</text>
</comment>
<evidence type="ECO:0000256" key="2">
    <source>
        <dbReference type="ARBA" id="ARBA00022723"/>
    </source>
</evidence>
<keyword evidence="8" id="KW-1185">Reference proteome</keyword>
<sequence length="339" mass="36416">MTIEPSTTSRLPLASRRSFLAGAAGLVSAAALSVDGRAFAAPVSLPQAGPPSFYSFKIGMFDALSISDGALLIEPLFPSVGLNAAKAEFDALAAEHYLDSKRGVFHMNHLVVNTGRNLVLVDTGGTSALGSMMGFLPRNLRMAGIDPGDIDTIVITHAHPDHILATTGTDGKLAFPNAQYYISDKEWAFWTQENPDLSGLKFPDEFKTFAKACARTNLGAIKERVHMVVGDREIVPGIHALPTPGHTPGHLSLVVDGGSETLIHTTDVVHHSVTALAHPEWHPIFDQDSDLAVATRKRLLDGLATDRTLAMVYHFPFPGLGHVARSAGGYAWEPNTWTW</sequence>
<accession>A0A838BAG5</accession>
<dbReference type="Pfam" id="PF00753">
    <property type="entry name" value="Lactamase_B"/>
    <property type="match status" value="1"/>
</dbReference>
<keyword evidence="5" id="KW-0732">Signal</keyword>
<gene>
    <name evidence="7" type="ORF">H0241_25515</name>
</gene>
<dbReference type="SMART" id="SM00849">
    <property type="entry name" value="Lactamase_B"/>
    <property type="match status" value="1"/>
</dbReference>
<dbReference type="GO" id="GO:0016787">
    <property type="term" value="F:hydrolase activity"/>
    <property type="evidence" value="ECO:0007669"/>
    <property type="project" value="UniProtKB-KW"/>
</dbReference>
<evidence type="ECO:0000313" key="8">
    <source>
        <dbReference type="Proteomes" id="UP000558284"/>
    </source>
</evidence>